<gene>
    <name evidence="1" type="ORF">AA415_02799</name>
    <name evidence="2" type="ORF">DXC34_15645</name>
</gene>
<dbReference type="Proteomes" id="UP000261223">
    <property type="component" value="Unassembled WGS sequence"/>
</dbReference>
<evidence type="ECO:0000313" key="4">
    <source>
        <dbReference type="Proteomes" id="UP000261223"/>
    </source>
</evidence>
<evidence type="ECO:0000313" key="2">
    <source>
        <dbReference type="EMBL" id="RGM10277.1"/>
    </source>
</evidence>
<reference evidence="2 4" key="3">
    <citation type="submission" date="2018-08" db="EMBL/GenBank/DDBJ databases">
        <title>A genome reference for cultivated species of the human gut microbiota.</title>
        <authorList>
            <person name="Zou Y."/>
            <person name="Xue W."/>
            <person name="Luo G."/>
        </authorList>
    </citation>
    <scope>NUCLEOTIDE SEQUENCE [LARGE SCALE GENOMIC DNA]</scope>
    <source>
        <strain evidence="2 4">TF03-6</strain>
    </source>
</reference>
<proteinExistence type="predicted"/>
<dbReference type="RefSeq" id="WP_060386407.1">
    <property type="nucleotide sequence ID" value="NZ_CAXSRQ010000004.1"/>
</dbReference>
<protein>
    <submittedName>
        <fullName evidence="1">Uncharacterized protein</fullName>
    </submittedName>
</protein>
<name>A0A120A0Y9_BACSE</name>
<dbReference type="STRING" id="46506.AA415_02799"/>
<reference evidence="1" key="2">
    <citation type="submission" date="2016-01" db="EMBL/GenBank/DDBJ databases">
        <authorList>
            <person name="McClelland M."/>
            <person name="Jain A."/>
            <person name="Saraogi P."/>
            <person name="Mendelson R."/>
            <person name="Westerman R."/>
            <person name="SanMiguel P."/>
            <person name="Csonka L."/>
        </authorList>
    </citation>
    <scope>NUCLEOTIDE SEQUENCE</scope>
    <source>
        <strain evidence="1">CL09T03C01</strain>
    </source>
</reference>
<keyword evidence="3" id="KW-1185">Reference proteome</keyword>
<sequence>MEKENTNSGSVYVTVDGHLNPVHVSMKGTGEEGFLEFMLGDVEKALKETEMPTMGMMYYNVPDMRIIPRLREGNNDDYLRRLEKAMDGHGIKPHRYLALSEVVYCL</sequence>
<dbReference type="EMBL" id="LRGC01000018">
    <property type="protein sequence ID" value="KWR52749.1"/>
    <property type="molecule type" value="Genomic_DNA"/>
</dbReference>
<dbReference type="AlphaFoldDB" id="A0A120A0Y9"/>
<dbReference type="EMBL" id="QSSV01000025">
    <property type="protein sequence ID" value="RGM10277.1"/>
    <property type="molecule type" value="Genomic_DNA"/>
</dbReference>
<evidence type="ECO:0000313" key="3">
    <source>
        <dbReference type="Proteomes" id="UP000056419"/>
    </source>
</evidence>
<dbReference type="GeneID" id="69589745"/>
<evidence type="ECO:0000313" key="1">
    <source>
        <dbReference type="EMBL" id="KWR52749.1"/>
    </source>
</evidence>
<dbReference type="Proteomes" id="UP000056419">
    <property type="component" value="Unassembled WGS sequence"/>
</dbReference>
<dbReference type="PATRIC" id="fig|46506.5.peg.3013"/>
<comment type="caution">
    <text evidence="1">The sequence shown here is derived from an EMBL/GenBank/DDBJ whole genome shotgun (WGS) entry which is preliminary data.</text>
</comment>
<reference evidence="1 3" key="1">
    <citation type="journal article" date="2016" name="BMC Genomics">
        <title>Type VI secretion systems of human gut Bacteroidales segregate into three genetic architectures, two of which are contained on mobile genetic elements.</title>
        <authorList>
            <person name="Coyne M.J."/>
            <person name="Roelofs K.G."/>
            <person name="Comstock L.E."/>
        </authorList>
    </citation>
    <scope>NUCLEOTIDE SEQUENCE [LARGE SCALE GENOMIC DNA]</scope>
    <source>
        <strain evidence="1 3">CL09T03C01</strain>
    </source>
</reference>
<organism evidence="1 3">
    <name type="scientific">Bacteroides stercoris</name>
    <dbReference type="NCBI Taxonomy" id="46506"/>
    <lineage>
        <taxon>Bacteria</taxon>
        <taxon>Pseudomonadati</taxon>
        <taxon>Bacteroidota</taxon>
        <taxon>Bacteroidia</taxon>
        <taxon>Bacteroidales</taxon>
        <taxon>Bacteroidaceae</taxon>
        <taxon>Bacteroides</taxon>
    </lineage>
</organism>
<accession>A0A120A0Y9</accession>